<feature type="region of interest" description="Disordered" evidence="6">
    <location>
        <begin position="1084"/>
        <end position="1103"/>
    </location>
</feature>
<evidence type="ECO:0000259" key="8">
    <source>
        <dbReference type="PROSITE" id="PS51321"/>
    </source>
</evidence>
<feature type="compositionally biased region" description="Basic and acidic residues" evidence="6">
    <location>
        <begin position="2893"/>
        <end position="2923"/>
    </location>
</feature>
<feature type="compositionally biased region" description="Basic and acidic residues" evidence="6">
    <location>
        <begin position="1767"/>
        <end position="1778"/>
    </location>
</feature>
<feature type="compositionally biased region" description="Polar residues" evidence="6">
    <location>
        <begin position="902"/>
        <end position="925"/>
    </location>
</feature>
<feature type="compositionally biased region" description="Polar residues" evidence="6">
    <location>
        <begin position="27"/>
        <end position="39"/>
    </location>
</feature>
<dbReference type="InterPro" id="IPR019786">
    <property type="entry name" value="Zinc_finger_PHD-type_CS"/>
</dbReference>
<evidence type="ECO:0000313" key="9">
    <source>
        <dbReference type="Ensembl" id="ENSSDUP00000031582.1"/>
    </source>
</evidence>
<evidence type="ECO:0000256" key="3">
    <source>
        <dbReference type="ARBA" id="ARBA00022833"/>
    </source>
</evidence>
<dbReference type="GO" id="GO:0005634">
    <property type="term" value="C:nucleus"/>
    <property type="evidence" value="ECO:0007669"/>
    <property type="project" value="TreeGrafter"/>
</dbReference>
<feature type="compositionally biased region" description="Basic and acidic residues" evidence="6">
    <location>
        <begin position="3211"/>
        <end position="3227"/>
    </location>
</feature>
<feature type="compositionally biased region" description="Low complexity" evidence="6">
    <location>
        <begin position="1129"/>
        <end position="1156"/>
    </location>
</feature>
<evidence type="ECO:0000256" key="6">
    <source>
        <dbReference type="SAM" id="MobiDB-lite"/>
    </source>
</evidence>
<feature type="compositionally biased region" description="Basic and acidic residues" evidence="6">
    <location>
        <begin position="2456"/>
        <end position="2473"/>
    </location>
</feature>
<feature type="compositionally biased region" description="Gly residues" evidence="6">
    <location>
        <begin position="3195"/>
        <end position="3209"/>
    </location>
</feature>
<dbReference type="Gene3D" id="1.10.472.30">
    <property type="entry name" value="Transcription elongation factor S-II, central domain"/>
    <property type="match status" value="1"/>
</dbReference>
<feature type="region of interest" description="Disordered" evidence="6">
    <location>
        <begin position="1705"/>
        <end position="1829"/>
    </location>
</feature>
<feature type="region of interest" description="Disordered" evidence="6">
    <location>
        <begin position="1429"/>
        <end position="1687"/>
    </location>
</feature>
<accession>A0A3B4VLV9</accession>
<dbReference type="SMART" id="SM00510">
    <property type="entry name" value="TFS2M"/>
    <property type="match status" value="1"/>
</dbReference>
<feature type="compositionally biased region" description="Basic and acidic residues" evidence="6">
    <location>
        <begin position="2296"/>
        <end position="2310"/>
    </location>
</feature>
<feature type="compositionally biased region" description="Polar residues" evidence="6">
    <location>
        <begin position="3418"/>
        <end position="3429"/>
    </location>
</feature>
<dbReference type="OMA" id="NPDWRGP"/>
<feature type="compositionally biased region" description="Basic and acidic residues" evidence="6">
    <location>
        <begin position="2741"/>
        <end position="2759"/>
    </location>
</feature>
<feature type="compositionally biased region" description="Low complexity" evidence="6">
    <location>
        <begin position="756"/>
        <end position="768"/>
    </location>
</feature>
<feature type="compositionally biased region" description="Low complexity" evidence="6">
    <location>
        <begin position="493"/>
        <end position="505"/>
    </location>
</feature>
<dbReference type="InterPro" id="IPR001965">
    <property type="entry name" value="Znf_PHD"/>
</dbReference>
<keyword evidence="10" id="KW-1185">Reference proteome</keyword>
<feature type="region of interest" description="Disordered" evidence="6">
    <location>
        <begin position="3096"/>
        <end position="3404"/>
    </location>
</feature>
<evidence type="ECO:0008006" key="11">
    <source>
        <dbReference type="Google" id="ProtNLM"/>
    </source>
</evidence>
<feature type="compositionally biased region" description="Basic and acidic residues" evidence="6">
    <location>
        <begin position="3521"/>
        <end position="3530"/>
    </location>
</feature>
<feature type="compositionally biased region" description="Basic and acidic residues" evidence="6">
    <location>
        <begin position="1730"/>
        <end position="1751"/>
    </location>
</feature>
<dbReference type="InterPro" id="IPR013083">
    <property type="entry name" value="Znf_RING/FYVE/PHD"/>
</dbReference>
<name>A0A3B4VLV9_SERDU</name>
<dbReference type="Ensembl" id="ENSSDUT00000032126.1">
    <property type="protein sequence ID" value="ENSSDUP00000031582.1"/>
    <property type="gene ID" value="ENSSDUG00000022678.1"/>
</dbReference>
<dbReference type="PROSITE" id="PS51321">
    <property type="entry name" value="TFIIS_CENTRAL"/>
    <property type="match status" value="1"/>
</dbReference>
<dbReference type="SUPFAM" id="SSF57903">
    <property type="entry name" value="FYVE/PHD zinc finger"/>
    <property type="match status" value="1"/>
</dbReference>
<evidence type="ECO:0000256" key="5">
    <source>
        <dbReference type="SAM" id="Coils"/>
    </source>
</evidence>
<reference evidence="9" key="1">
    <citation type="submission" date="2025-08" db="UniProtKB">
        <authorList>
            <consortium name="Ensembl"/>
        </authorList>
    </citation>
    <scope>IDENTIFICATION</scope>
</reference>
<feature type="compositionally biased region" description="Basic and acidic residues" evidence="6">
    <location>
        <begin position="2565"/>
        <end position="2581"/>
    </location>
</feature>
<feature type="region of interest" description="Disordered" evidence="6">
    <location>
        <begin position="1123"/>
        <end position="1156"/>
    </location>
</feature>
<feature type="region of interest" description="Disordered" evidence="6">
    <location>
        <begin position="3418"/>
        <end position="3580"/>
    </location>
</feature>
<feature type="compositionally biased region" description="Basic and acidic residues" evidence="6">
    <location>
        <begin position="2356"/>
        <end position="2368"/>
    </location>
</feature>
<dbReference type="PANTHER" id="PTHR11477:SF13">
    <property type="entry name" value="DEATH-INDUCER OBLITERATOR 1"/>
    <property type="match status" value="1"/>
</dbReference>
<feature type="region of interest" description="Disordered" evidence="6">
    <location>
        <begin position="1901"/>
        <end position="1930"/>
    </location>
</feature>
<feature type="compositionally biased region" description="Low complexity" evidence="6">
    <location>
        <begin position="844"/>
        <end position="863"/>
    </location>
</feature>
<feature type="region of interest" description="Disordered" evidence="6">
    <location>
        <begin position="2188"/>
        <end position="3082"/>
    </location>
</feature>
<dbReference type="Gene3D" id="3.30.40.10">
    <property type="entry name" value="Zinc/RING finger domain, C3HC4 (zinc finger)"/>
    <property type="match status" value="1"/>
</dbReference>
<evidence type="ECO:0000256" key="1">
    <source>
        <dbReference type="ARBA" id="ARBA00022723"/>
    </source>
</evidence>
<feature type="region of interest" description="Disordered" evidence="6">
    <location>
        <begin position="1948"/>
        <end position="2176"/>
    </location>
</feature>
<feature type="compositionally biased region" description="Basic and acidic residues" evidence="6">
    <location>
        <begin position="3239"/>
        <end position="3249"/>
    </location>
</feature>
<feature type="compositionally biased region" description="Acidic residues" evidence="6">
    <location>
        <begin position="1521"/>
        <end position="1542"/>
    </location>
</feature>
<feature type="region of interest" description="Disordered" evidence="6">
    <location>
        <begin position="1179"/>
        <end position="1200"/>
    </location>
</feature>
<feature type="compositionally biased region" description="Basic and acidic residues" evidence="6">
    <location>
        <begin position="2259"/>
        <end position="2287"/>
    </location>
</feature>
<feature type="compositionally biased region" description="Acidic residues" evidence="6">
    <location>
        <begin position="64"/>
        <end position="74"/>
    </location>
</feature>
<feature type="domain" description="TFIIS central" evidence="8">
    <location>
        <begin position="505"/>
        <end position="625"/>
    </location>
</feature>
<feature type="region of interest" description="Disordered" evidence="6">
    <location>
        <begin position="453"/>
        <end position="508"/>
    </location>
</feature>
<feature type="compositionally biased region" description="Basic residues" evidence="6">
    <location>
        <begin position="1633"/>
        <end position="1651"/>
    </location>
</feature>
<feature type="compositionally biased region" description="Polar residues" evidence="6">
    <location>
        <begin position="1752"/>
        <end position="1766"/>
    </location>
</feature>
<dbReference type="InterPro" id="IPR003618">
    <property type="entry name" value="TFIIS_cen_dom"/>
</dbReference>
<feature type="compositionally biased region" description="Polar residues" evidence="6">
    <location>
        <begin position="3561"/>
        <end position="3580"/>
    </location>
</feature>
<feature type="coiled-coil region" evidence="5">
    <location>
        <begin position="1379"/>
        <end position="1416"/>
    </location>
</feature>
<feature type="compositionally biased region" description="Basic and acidic residues" evidence="6">
    <location>
        <begin position="641"/>
        <end position="651"/>
    </location>
</feature>
<keyword evidence="3" id="KW-0862">Zinc</keyword>
<keyword evidence="2 4" id="KW-0863">Zinc-finger</keyword>
<feature type="domain" description="PHD-type" evidence="7">
    <location>
        <begin position="99"/>
        <end position="153"/>
    </location>
</feature>
<feature type="compositionally biased region" description="Polar residues" evidence="6">
    <location>
        <begin position="328"/>
        <end position="345"/>
    </location>
</feature>
<feature type="compositionally biased region" description="Low complexity" evidence="6">
    <location>
        <begin position="877"/>
        <end position="890"/>
    </location>
</feature>
<feature type="compositionally biased region" description="Low complexity" evidence="6">
    <location>
        <begin position="462"/>
        <end position="476"/>
    </location>
</feature>
<dbReference type="Proteomes" id="UP000261420">
    <property type="component" value="Unplaced"/>
</dbReference>
<feature type="compositionally biased region" description="Basic and acidic residues" evidence="6">
    <location>
        <begin position="2380"/>
        <end position="2390"/>
    </location>
</feature>
<dbReference type="CDD" id="cd15552">
    <property type="entry name" value="PHD_PHF3_like"/>
    <property type="match status" value="1"/>
</dbReference>
<dbReference type="PROSITE" id="PS50016">
    <property type="entry name" value="ZF_PHD_2"/>
    <property type="match status" value="1"/>
</dbReference>
<dbReference type="SUPFAM" id="SSF46942">
    <property type="entry name" value="Elongation factor TFIIS domain 2"/>
    <property type="match status" value="1"/>
</dbReference>
<proteinExistence type="predicted"/>
<feature type="region of interest" description="Disordered" evidence="6">
    <location>
        <begin position="198"/>
        <end position="221"/>
    </location>
</feature>
<feature type="compositionally biased region" description="Basic and acidic residues" evidence="6">
    <location>
        <begin position="3025"/>
        <end position="3040"/>
    </location>
</feature>
<dbReference type="Pfam" id="PF00628">
    <property type="entry name" value="PHD"/>
    <property type="match status" value="1"/>
</dbReference>
<feature type="compositionally biased region" description="Polar residues" evidence="6">
    <location>
        <begin position="1187"/>
        <end position="1200"/>
    </location>
</feature>
<feature type="compositionally biased region" description="Basic and acidic residues" evidence="6">
    <location>
        <begin position="1809"/>
        <end position="1826"/>
    </location>
</feature>
<evidence type="ECO:0000256" key="4">
    <source>
        <dbReference type="PROSITE-ProRule" id="PRU00146"/>
    </source>
</evidence>
<dbReference type="SMART" id="SM00249">
    <property type="entry name" value="PHD"/>
    <property type="match status" value="1"/>
</dbReference>
<dbReference type="InterPro" id="IPR012921">
    <property type="entry name" value="SPOC_C"/>
</dbReference>
<feature type="region of interest" description="Disordered" evidence="6">
    <location>
        <begin position="260"/>
        <end position="441"/>
    </location>
</feature>
<dbReference type="InterPro" id="IPR011011">
    <property type="entry name" value="Znf_FYVE_PHD"/>
</dbReference>
<dbReference type="Pfam" id="PF07744">
    <property type="entry name" value="SPOC"/>
    <property type="match status" value="1"/>
</dbReference>
<feature type="compositionally biased region" description="Low complexity" evidence="6">
    <location>
        <begin position="1"/>
        <end position="12"/>
    </location>
</feature>
<feature type="compositionally biased region" description="Acidic residues" evidence="6">
    <location>
        <begin position="1499"/>
        <end position="1511"/>
    </location>
</feature>
<feature type="compositionally biased region" description="Polar residues" evidence="6">
    <location>
        <begin position="792"/>
        <end position="808"/>
    </location>
</feature>
<dbReference type="GO" id="GO:0006351">
    <property type="term" value="P:DNA-templated transcription"/>
    <property type="evidence" value="ECO:0007669"/>
    <property type="project" value="InterPro"/>
</dbReference>
<dbReference type="GeneTree" id="ENSGT00940000155532"/>
<feature type="compositionally biased region" description="Basic and acidic residues" evidence="6">
    <location>
        <begin position="2944"/>
        <end position="2958"/>
    </location>
</feature>
<feature type="compositionally biased region" description="Polar residues" evidence="6">
    <location>
        <begin position="2188"/>
        <end position="2201"/>
    </location>
</feature>
<keyword evidence="5" id="KW-0175">Coiled coil</keyword>
<feature type="region of interest" description="Disordered" evidence="6">
    <location>
        <begin position="839"/>
        <end position="925"/>
    </location>
</feature>
<feature type="compositionally biased region" description="Basic and acidic residues" evidence="6">
    <location>
        <begin position="719"/>
        <end position="746"/>
    </location>
</feature>
<feature type="compositionally biased region" description="Polar residues" evidence="6">
    <location>
        <begin position="2141"/>
        <end position="2164"/>
    </location>
</feature>
<feature type="compositionally biased region" description="Polar residues" evidence="6">
    <location>
        <begin position="2120"/>
        <end position="2131"/>
    </location>
</feature>
<evidence type="ECO:0000313" key="10">
    <source>
        <dbReference type="Proteomes" id="UP000261420"/>
    </source>
</evidence>
<feature type="compositionally biased region" description="Basic and acidic residues" evidence="6">
    <location>
        <begin position="2095"/>
        <end position="2117"/>
    </location>
</feature>
<feature type="region of interest" description="Disordered" evidence="6">
    <location>
        <begin position="717"/>
        <end position="825"/>
    </location>
</feature>
<organism evidence="9 10">
    <name type="scientific">Seriola dumerili</name>
    <name type="common">Greater amberjack</name>
    <name type="synonym">Caranx dumerili</name>
    <dbReference type="NCBI Taxonomy" id="41447"/>
    <lineage>
        <taxon>Eukaryota</taxon>
        <taxon>Metazoa</taxon>
        <taxon>Chordata</taxon>
        <taxon>Craniata</taxon>
        <taxon>Vertebrata</taxon>
        <taxon>Euteleostomi</taxon>
        <taxon>Actinopterygii</taxon>
        <taxon>Neopterygii</taxon>
        <taxon>Teleostei</taxon>
        <taxon>Neoteleostei</taxon>
        <taxon>Acanthomorphata</taxon>
        <taxon>Carangaria</taxon>
        <taxon>Carangiformes</taxon>
        <taxon>Carangidae</taxon>
        <taxon>Seriola</taxon>
    </lineage>
</organism>
<dbReference type="GO" id="GO:0008270">
    <property type="term" value="F:zinc ion binding"/>
    <property type="evidence" value="ECO:0007669"/>
    <property type="project" value="UniProtKB-KW"/>
</dbReference>
<feature type="compositionally biased region" description="Basic and acidic residues" evidence="6">
    <location>
        <begin position="2811"/>
        <end position="2829"/>
    </location>
</feature>
<keyword evidence="1" id="KW-0479">Metal-binding</keyword>
<feature type="compositionally biased region" description="Basic residues" evidence="6">
    <location>
        <begin position="1571"/>
        <end position="1584"/>
    </location>
</feature>
<feature type="compositionally biased region" description="Polar residues" evidence="6">
    <location>
        <begin position="1997"/>
        <end position="2006"/>
    </location>
</feature>
<sequence>MLFNAAEPQQQLQEEENEPRSLAEIEISSSHSDMSPAQRSCSDCIIIDTDLDQITDVTPGQYDDAPEEEEEEEEEKKKDDENVGEYSSISDTEGYDSNALYCICRQKHNKRFMICCDSCQEWFHGNCIGISETQGRMMEKKGQEYICPPCTTKKQLQSEPHSQPEPELSFSECVTLSPSGEEGEGHEEQQALKETVVVEEEAEEAPVIRPEPEPEAEMEMDSSLPLCIGPGCPKQALPDSVYCGTDCILQHAAVTMKTLSVPKAPKSRGRPQRKAATARPTAKGQRSVRMSKRLAGKAEEKGEEEDMKEDDGGNKEAASPLACDPSLTEVQTTSIPSSKFYTASQRDSKQVEADCEDVTPSTHTPEEDSTDAVPPSQPITEPDTPQIDSSEKAKEPLNSGVSKQQSAESDPSIPPTLAKSSPPPATQSSTTSAPRHHETGALIVTKTAYVIPKKQSGPQPPSVSASASCKKSSSAPTLLNETRNLPVPPAPSAPSSRPSQPNNQVRQSIQRSLTSILFKRVSDCEDLEMSESDAAKLVANIEMEMFDIFRNTDSKYMNKYRTIMFNIKDPRNKGLLYRVVRGEISPFRLARMSQKDMQATKAPEPSPKETPEVKDAAAKATSLLQKPEAVKVDLPSLNPARPDRRSNKRPDSTVASLEQKRSLPAPALKTRALSSQSSATPDILTCMLKDTTSEHKAHLFDLKCKICTGQILPVEEEEPAKKKSKVSETRDKHEPFWRKSAGDDSPLRVPPDSPDMDSPTSPLMDPSSRLIIDSPALTIVESPASPIMDSPASPTLESPASPVTESPASPTPDTPKATIPKRAYTPVVIPAVSTVSITRRDPRTAASRFSASSSSTSGPSNTTHNQSAPYAPLKETSSASPSAPASSLPPTKTLPKSILMKPSSSADPRLYGTSSRTVISESPSDGETAQFLAKQEILWKGFLNMLTVAKFVTKGYLVSGSAENLKADLPDTIQIGGRIMPQTVWDYVAKLKTSVTKELCVIRFQPATEEEEVAYVSLFSYFSSRGRFGVVANGSRSIKDVYLVPLSAKESIPSILQPFEGPGLEKKRPNLLLGLAIIQKTKRPGSLPQEIEEKRPKVHMSKDPMWIPKPPVLYGSDKLEIFQPYDPETPTSTTPPGSPSCPGSPSDSSSSGSVTVPSLLTSMRANPTVSTSAVAAVTQSTSSSISDKNPTTASSNKTPLQTILKTLFGNKKDSPDEGSATTTTTVSAKKNPVFSQVSAAMVDPIVQQYGQKSKVKEIEEENDFDRPYDPEDEYDPAMGFGMVASQNIEKIERDDPALSGFVDDDVAYDPEDETIFEDMQSDTVITKAPVPTQTSDSSTCPTPLSTQVVTPAATATAVQTSTPAAVMTNLPTGTVVVSAATLTEQQRMLEELNKQIEEQKRQLKEQEEALRQQREAVGMFMAHFSVSDSLMSPPTKSLPLSQLSSLQSGIMQTESRPSETTDKTSNPTETLNKSDVDSQSVKQENNTAIPTLKNKDTDTVAEQDETQENGEDSDKYSSAGEIEDSDVAYDPEDESLFNEIQDDVFQGSSVKTRDSSGHSSSRKGAPSNSYHSRKRRLSPKKRSHRERDHRSPSRRSQRRSPSHSRRRRERDRHRRSERDRSKHRARSQTERQGRHHKEHSTRRHSRGRKRSPSSPRKKDSVSLSPKQHRGPSPQVLEKSKHARVPCNAPESVVGQFVESYTTSSIPVTIKNDPGGHQLKCNLAESPDSSPHSHELLHNVKLENSEPPESHDLQNNSVSGSSTQVEKPSQDETLLKNKLESPVPLREIDPPIRDSPQSPDPEPQFLKPSSIEEKDSVKTEEIRDPEIHTSASMPFVKVENNFLSIGGQATVSNIQGTISNVRNSNYGPLHLQGPGVRNQCMIGVDKQLRESPGLKHPEIMVQGSGPELDSTTNHPRNPGLDMKEPGHSGQQIGPDMRRLDMQGLSPNIWGSGSQIKDPRAGMQSSEPNIREPSIQHLSTDRIGPGPVMSGRNAGGMRSTMQDNSNMGESGLHSERRDPIMKGPSPDICGLDISGSRDPSSAMYHPRGPQIEVRAPDIIGRGRTQKDGGESPHTGGVKSAMMRDLSPDIRSPGSSFRDSRRVQRQSRHDGSPVLEERGHQKGSFQPQGRNTDFSRVGQERSFDSNASTGSQGRVQRTDILSPSMTVGRQVPHIGQDVLIRGPRSNINYESGGSNISCIGQDSSGPGGHFKEPKTDIRTERSVHGLDMRESDTIHEPRKQDMTGGIYMGPGQDMDSMVGSDTRGDRRESHARSLSRDIGETGPNRRDADMQGRNPVPGLERRNDQMGQEDRRPMPNITNPDLRGPGPSGVGPDIRGPRSQNKSLGPYAKDSDWSGPGSDIRDDWRGPERRGSVKGRPFIQDEWGVHPSDRRGPNMESQEPDRGPVGLDFMPPASERRGPCMDVPLQDRRGPGGPDFRKPESERRGPTMDNLGPGMRGPGVDRRGLALDGPGTERRGPGGPQFRGLGPEMKGPPMEGQGPEMRGPAGTDFRGTWSERRGPDMVGPGPDRRGPGDQDVWGPGPQRRGPDMVGPGPNRREPGDQDVWGPGPERRGAAMEGPGNDRRGPVGPDFRGPGPENRNISMAGPRPGRAGPGGPDFRGPGPERRSLSMESPGPDSRGPGGPDFRGPGPERRGPAIETIGPNRRGSGGPDFSRPGPDRRSPAMVGHGPDRRELGVTNFTGQGHERRGPFMDSQEPDKRGSGGPDFRGQGSESRGPGGSNLRGPGCERRGPFMEGQGPDRRGPGDQNAGGPDKRGPHMRGPGPDFIGLGSERTGSYMEGPGPHSQALGEAYFRGHGPERSHPNMEGPGPDRRGPGGQNMRRPGLHLSCPNIEDTEPNNRHTEGPIFRGPGPERRPPDMEGTENSRNFQGGPQFRGGPEPEKRPSDMKGPEFDKGGPHFRRGGPERAVMEGQGKGPRGPDFRAPGCEFRGPDAESPRPDRRELGGSGFGEPGPEWRGPNMEGPGPEWRRSGGPNLRGTGIRQRGPNTDGLRHDRRDDWGGADFGGSDPIQESRDIEGPGPDRTEQNLRGPRPMRRNFRGPGPEMNSLNRGDRWKGTDTEPWLDERGTNMEAVVNEREFSGDHWERHGNSGPPPIHEGPDEQCQEHSMQGPHSEWRCPGGRGPTSMQERPNILLPGPMRGAGDDWSGPGCRGPGPTPDDPDMICLGPGPRGGPGNEWRVPGRGGAGPNRRGGGAFFRGERGPHIRGLGHDRRGQGIRGPGSEGGPDIRNDWRQPDFRGNIRGPNMEGPDAHRGGPDLMNSCPNRKGLEMEGLNRIDPGGHDLRRPGNRSSNIEGPGTDGRFSDCGGQGSERRGADMENHGPGRQGFEHDFRRERRGPGMRRPGPDKSSDVRHGPGRWDTNTEVPGSDRRGPDMIGVGLESRGSEPAMKNDMQAMRYSDKTALLNFNSPHQVTRFQGPNDPHSAGPAPNSGGKLCPDFDSPQNQQSVKPQRHRAALLPTPTEGLIRFPNHKINNPDFFSPKQSQVGFSTDREWGRGRQLSQKKVLVHGHREEQEKSPAGKISTSVDANTGVGMGNVTDKQGNLDASVETKTNQSGNSDGNKSNVEPS</sequence>
<feature type="compositionally biased region" description="Low complexity" evidence="6">
    <location>
        <begin position="1432"/>
        <end position="1448"/>
    </location>
</feature>
<feature type="compositionally biased region" description="Basic and acidic residues" evidence="6">
    <location>
        <begin position="3279"/>
        <end position="3298"/>
    </location>
</feature>
<reference evidence="9" key="2">
    <citation type="submission" date="2025-09" db="UniProtKB">
        <authorList>
            <consortium name="Ensembl"/>
        </authorList>
    </citation>
    <scope>IDENTIFICATION</scope>
</reference>
<feature type="compositionally biased region" description="Basic residues" evidence="6">
    <location>
        <begin position="1592"/>
        <end position="1613"/>
    </location>
</feature>
<feature type="compositionally biased region" description="Basic and acidic residues" evidence="6">
    <location>
        <begin position="2699"/>
        <end position="2716"/>
    </location>
</feature>
<evidence type="ECO:0000256" key="2">
    <source>
        <dbReference type="ARBA" id="ARBA00022771"/>
    </source>
</evidence>
<feature type="compositionally biased region" description="Basic and acidic residues" evidence="6">
    <location>
        <begin position="3064"/>
        <end position="3082"/>
    </location>
</feature>
<feature type="region of interest" description="Disordered" evidence="6">
    <location>
        <begin position="1"/>
        <end position="39"/>
    </location>
</feature>
<feature type="compositionally biased region" description="Polar residues" evidence="6">
    <location>
        <begin position="1463"/>
        <end position="1489"/>
    </location>
</feature>
<feature type="region of interest" description="Disordered" evidence="6">
    <location>
        <begin position="592"/>
        <end position="678"/>
    </location>
</feature>
<dbReference type="InterPro" id="IPR036575">
    <property type="entry name" value="TFIIS_cen_dom_sf"/>
</dbReference>
<feature type="compositionally biased region" description="Basic and acidic residues" evidence="6">
    <location>
        <begin position="2206"/>
        <end position="2238"/>
    </location>
</feature>
<feature type="compositionally biased region" description="Basic and acidic residues" evidence="6">
    <location>
        <begin position="3004"/>
        <end position="3013"/>
    </location>
</feature>
<protein>
    <recommendedName>
        <fullName evidence="11">Death-inducer obliterator 1-like</fullName>
    </recommendedName>
</protein>
<dbReference type="Pfam" id="PF07500">
    <property type="entry name" value="TFIIS_M"/>
    <property type="match status" value="1"/>
</dbReference>
<dbReference type="STRING" id="41447.ENSSDUP00000031582"/>
<feature type="compositionally biased region" description="Basic and acidic residues" evidence="6">
    <location>
        <begin position="606"/>
        <end position="617"/>
    </location>
</feature>
<feature type="compositionally biased region" description="Basic and acidic residues" evidence="6">
    <location>
        <begin position="2411"/>
        <end position="2443"/>
    </location>
</feature>
<dbReference type="InterPro" id="IPR019787">
    <property type="entry name" value="Znf_PHD-finger"/>
</dbReference>
<feature type="compositionally biased region" description="Polar residues" evidence="6">
    <location>
        <begin position="399"/>
        <end position="409"/>
    </location>
</feature>
<feature type="region of interest" description="Disordered" evidence="6">
    <location>
        <begin position="52"/>
        <end position="90"/>
    </location>
</feature>
<dbReference type="PROSITE" id="PS01359">
    <property type="entry name" value="ZF_PHD_1"/>
    <property type="match status" value="1"/>
</dbReference>
<dbReference type="PANTHER" id="PTHR11477">
    <property type="entry name" value="TRANSCRIPTION FACTOR S-II ZINC FINGER DOMAIN-CONTAINING PROTEIN"/>
    <property type="match status" value="1"/>
</dbReference>
<evidence type="ECO:0000259" key="7">
    <source>
        <dbReference type="PROSITE" id="PS50016"/>
    </source>
</evidence>
<feature type="compositionally biased region" description="Basic and acidic residues" evidence="6">
    <location>
        <begin position="3323"/>
        <end position="3366"/>
    </location>
</feature>